<dbReference type="KEGG" id="vg:22111974"/>
<keyword evidence="2" id="KW-1185">Reference proteome</keyword>
<evidence type="ECO:0000313" key="2">
    <source>
        <dbReference type="Proteomes" id="UP000029353"/>
    </source>
</evidence>
<dbReference type="EMBL" id="KM370384">
    <property type="protein sequence ID" value="AIM51271.1"/>
    <property type="molecule type" value="Genomic_DNA"/>
</dbReference>
<reference evidence="1 2" key="1">
    <citation type="submission" date="2014-10" db="EMBL/GenBank/DDBJ databases">
        <title>Complete Genome of Lelliottia podophage phD2B.</title>
        <authorList>
            <person name="Nowicki G."/>
            <person name="Barylski J."/>
            <person name="Kujawa N."/>
            <person name="Gozdzicka-Jozefiak A."/>
        </authorList>
    </citation>
    <scope>NUCLEOTIDE SEQUENCE [LARGE SCALE GENOMIC DNA]</scope>
</reference>
<proteinExistence type="predicted"/>
<organism evidence="1 2">
    <name type="scientific">Lelliottia phage phD2B</name>
    <dbReference type="NCBI Taxonomy" id="1542498"/>
    <lineage>
        <taxon>Viruses</taxon>
        <taxon>Duplodnaviria</taxon>
        <taxon>Heunggongvirae</taxon>
        <taxon>Uroviricota</taxon>
        <taxon>Caudoviricetes</taxon>
        <taxon>Autographivirales</taxon>
        <taxon>Autosignataviridae</taxon>
        <taxon>Molineuxvirinae</taxon>
        <taxon>Tuodvirus</taxon>
        <taxon>Tuodvirus phD2B</taxon>
    </lineage>
</organism>
<sequence length="93" mass="9566">MPKYGDAGTVTGKAFVGKEVNAIATALPLPIVSEAKLKLKTDPINIHELSGKQEGSMVLVALTAGGYAIAVASGKLNVSVWRMISLADTTTPA</sequence>
<evidence type="ECO:0000313" key="1">
    <source>
        <dbReference type="EMBL" id="AIM51271.1"/>
    </source>
</evidence>
<dbReference type="Proteomes" id="UP000029353">
    <property type="component" value="Segment"/>
</dbReference>
<gene>
    <name evidence="1" type="ORF">phD2B_0045</name>
</gene>
<name>A0A088FSD5_9CAUD</name>
<dbReference type="RefSeq" id="YP_009102791.1">
    <property type="nucleotide sequence ID" value="NC_025450.1"/>
</dbReference>
<accession>A0A088FSD5</accession>
<protein>
    <submittedName>
        <fullName evidence="1">Uncharacterized protein</fullName>
    </submittedName>
</protein>
<dbReference type="GeneID" id="22111974"/>
<dbReference type="OrthoDB" id="21058at10239"/>